<evidence type="ECO:0000256" key="2">
    <source>
        <dbReference type="ARBA" id="ARBA00007046"/>
    </source>
</evidence>
<dbReference type="EMBL" id="OP616812">
    <property type="protein sequence ID" value="WDA99119.1"/>
    <property type="molecule type" value="Genomic_DNA"/>
</dbReference>
<dbReference type="InterPro" id="IPR000711">
    <property type="entry name" value="ATPase_OSCP/dsu"/>
</dbReference>
<keyword evidence="5" id="KW-0406">Ion transport</keyword>
<comment type="similarity">
    <text evidence="2">Belongs to the ATPase delta chain family.</text>
</comment>
<geneLocation type="plastid" evidence="8"/>
<protein>
    <submittedName>
        <fullName evidence="8">ATP synthase CF1 delta subunit</fullName>
    </submittedName>
</protein>
<dbReference type="PRINTS" id="PR00125">
    <property type="entry name" value="ATPASEDELTA"/>
</dbReference>
<dbReference type="AlphaFoldDB" id="A0A9Y1I2K8"/>
<keyword evidence="8" id="KW-0934">Plastid</keyword>
<organism evidence="8">
    <name type="scientific">Gronococcus sybilensis</name>
    <dbReference type="NCBI Taxonomy" id="3028029"/>
    <lineage>
        <taxon>Eukaryota</taxon>
        <taxon>Rhodophyta</taxon>
        <taxon>Bangiophyceae</taxon>
        <taxon>Cavernulicolales</taxon>
        <taxon>Cavernulicolaceae</taxon>
        <taxon>Gronococcus</taxon>
    </lineage>
</organism>
<dbReference type="PANTHER" id="PTHR11910">
    <property type="entry name" value="ATP SYNTHASE DELTA CHAIN"/>
    <property type="match status" value="1"/>
</dbReference>
<keyword evidence="4" id="KW-0375">Hydrogen ion transport</keyword>
<keyword evidence="3" id="KW-0813">Transport</keyword>
<sequence>MSAKSASAKISQPYAEAFLEIANNNTCIENTNQDAQTIIDLILKTESLNNFLKNPLVNTQSKKEVINKVFLENVSNLTLKFLLVLVDRERIRYVSTIMEKYLELANKVTSIEIAKIYSAVRLSYYQKMVLREKLQYMTSAKHVKLLIEITPEILGGFKIQIGSQVIDATLTSQLTQLYSYLGGK</sequence>
<dbReference type="Pfam" id="PF00213">
    <property type="entry name" value="OSCP"/>
    <property type="match status" value="1"/>
</dbReference>
<proteinExistence type="inferred from homology"/>
<name>A0A9Y1I2K8_9RHOD</name>
<evidence type="ECO:0000256" key="4">
    <source>
        <dbReference type="ARBA" id="ARBA00022781"/>
    </source>
</evidence>
<evidence type="ECO:0000256" key="1">
    <source>
        <dbReference type="ARBA" id="ARBA00004370"/>
    </source>
</evidence>
<dbReference type="InterPro" id="IPR026015">
    <property type="entry name" value="ATP_synth_OSCP/delta_N_sf"/>
</dbReference>
<accession>A0A9Y1I2K8</accession>
<keyword evidence="6" id="KW-0472">Membrane</keyword>
<evidence type="ECO:0000256" key="5">
    <source>
        <dbReference type="ARBA" id="ARBA00023065"/>
    </source>
</evidence>
<reference evidence="8" key="1">
    <citation type="journal article" date="2023" name="J. Phycol.">
        <title>Revised classification of the Cyanidiophyceae based on plastid genome data with descriptions of the Cavernulicolales ord. nov. and Galdieriales ord. nov. (Rhodophyta).</title>
        <authorList>
            <person name="Park S.I."/>
            <person name="Cho C.H."/>
            <person name="Ciniglia C."/>
            <person name="Huang T.Y."/>
            <person name="Liu S.L."/>
            <person name="Bustamante D.E."/>
            <person name="Calderon M.S."/>
            <person name="Mansilla A."/>
            <person name="McDermott T."/>
            <person name="Andersen R.A."/>
            <person name="Yoon H.S."/>
        </authorList>
    </citation>
    <scope>NUCLEOTIDE SEQUENCE</scope>
</reference>
<keyword evidence="7" id="KW-0066">ATP synthesis</keyword>
<dbReference type="Gene3D" id="1.10.520.20">
    <property type="entry name" value="N-terminal domain of the delta subunit of the F1F0-ATP synthase"/>
    <property type="match status" value="1"/>
</dbReference>
<dbReference type="NCBIfam" id="TIGR01145">
    <property type="entry name" value="ATP_synt_delta"/>
    <property type="match status" value="1"/>
</dbReference>
<comment type="subcellular location">
    <subcellularLocation>
        <location evidence="1">Membrane</location>
    </subcellularLocation>
</comment>
<evidence type="ECO:0000313" key="8">
    <source>
        <dbReference type="EMBL" id="WDA99119.1"/>
    </source>
</evidence>
<dbReference type="SUPFAM" id="SSF47928">
    <property type="entry name" value="N-terminal domain of the delta subunit of the F1F0-ATP synthase"/>
    <property type="match status" value="1"/>
</dbReference>
<evidence type="ECO:0000256" key="6">
    <source>
        <dbReference type="ARBA" id="ARBA00023136"/>
    </source>
</evidence>
<evidence type="ECO:0000256" key="3">
    <source>
        <dbReference type="ARBA" id="ARBA00022448"/>
    </source>
</evidence>
<dbReference type="GO" id="GO:0016020">
    <property type="term" value="C:membrane"/>
    <property type="evidence" value="ECO:0007669"/>
    <property type="project" value="UniProtKB-SubCell"/>
</dbReference>
<dbReference type="GO" id="GO:0046933">
    <property type="term" value="F:proton-transporting ATP synthase activity, rotational mechanism"/>
    <property type="evidence" value="ECO:0007669"/>
    <property type="project" value="InterPro"/>
</dbReference>
<evidence type="ECO:0000256" key="7">
    <source>
        <dbReference type="ARBA" id="ARBA00023310"/>
    </source>
</evidence>
<gene>
    <name evidence="8" type="primary">atpD</name>
    <name evidence="8" type="ORF">GRSY_114</name>
</gene>
<dbReference type="HAMAP" id="MF_01416">
    <property type="entry name" value="ATP_synth_delta_bact"/>
    <property type="match status" value="1"/>
</dbReference>